<reference evidence="2 3" key="1">
    <citation type="journal article" date="2016" name="Mol. Biol. Evol.">
        <title>Comparative Genomics of Early-Diverging Mushroom-Forming Fungi Provides Insights into the Origins of Lignocellulose Decay Capabilities.</title>
        <authorList>
            <person name="Nagy L.G."/>
            <person name="Riley R."/>
            <person name="Tritt A."/>
            <person name="Adam C."/>
            <person name="Daum C."/>
            <person name="Floudas D."/>
            <person name="Sun H."/>
            <person name="Yadav J.S."/>
            <person name="Pangilinan J."/>
            <person name="Larsson K.H."/>
            <person name="Matsuura K."/>
            <person name="Barry K."/>
            <person name="Labutti K."/>
            <person name="Kuo R."/>
            <person name="Ohm R.A."/>
            <person name="Bhattacharya S.S."/>
            <person name="Shirouzu T."/>
            <person name="Yoshinaga Y."/>
            <person name="Martin F.M."/>
            <person name="Grigoriev I.V."/>
            <person name="Hibbett D.S."/>
        </authorList>
    </citation>
    <scope>NUCLEOTIDE SEQUENCE [LARGE SCALE GENOMIC DNA]</scope>
    <source>
        <strain evidence="2 3">HHB12029</strain>
    </source>
</reference>
<evidence type="ECO:0000313" key="2">
    <source>
        <dbReference type="EMBL" id="KZV93853.1"/>
    </source>
</evidence>
<feature type="transmembrane region" description="Helical" evidence="1">
    <location>
        <begin position="12"/>
        <end position="36"/>
    </location>
</feature>
<dbReference type="EMBL" id="KV425983">
    <property type="protein sequence ID" value="KZV93853.1"/>
    <property type="molecule type" value="Genomic_DNA"/>
</dbReference>
<sequence length="191" mass="21480">MWCDNCLLVLPLRAGAIAWNVVIAAYSIAGGLFLLMDGQYIFFFYPEWFIYGGIGMGVAAVALINCISLSNRSYIWSRVCGFLWPFIIVISSVRAIFMIVELNRGKDKIIWECQNGGQLWGESEAAGYATSASFPDSICAPGFSSLNMAFIISLIVDIGFQMYAFFLNWRFTKRLEHYRQMKGPFNGGYYG</sequence>
<name>A0A165ITF7_EXIGL</name>
<proteinExistence type="predicted"/>
<feature type="transmembrane region" description="Helical" evidence="1">
    <location>
        <begin position="150"/>
        <end position="171"/>
    </location>
</feature>
<feature type="transmembrane region" description="Helical" evidence="1">
    <location>
        <begin position="48"/>
        <end position="67"/>
    </location>
</feature>
<dbReference type="OrthoDB" id="2371309at2759"/>
<keyword evidence="1" id="KW-0812">Transmembrane</keyword>
<dbReference type="InParanoid" id="A0A165ITF7"/>
<feature type="transmembrane region" description="Helical" evidence="1">
    <location>
        <begin position="79"/>
        <end position="100"/>
    </location>
</feature>
<protein>
    <submittedName>
        <fullName evidence="2">Uncharacterized protein</fullName>
    </submittedName>
</protein>
<gene>
    <name evidence="2" type="ORF">EXIGLDRAFT_709770</name>
</gene>
<keyword evidence="1" id="KW-1133">Transmembrane helix</keyword>
<keyword evidence="3" id="KW-1185">Reference proteome</keyword>
<dbReference type="AlphaFoldDB" id="A0A165ITF7"/>
<evidence type="ECO:0000256" key="1">
    <source>
        <dbReference type="SAM" id="Phobius"/>
    </source>
</evidence>
<dbReference type="STRING" id="1314781.A0A165ITF7"/>
<organism evidence="2 3">
    <name type="scientific">Exidia glandulosa HHB12029</name>
    <dbReference type="NCBI Taxonomy" id="1314781"/>
    <lineage>
        <taxon>Eukaryota</taxon>
        <taxon>Fungi</taxon>
        <taxon>Dikarya</taxon>
        <taxon>Basidiomycota</taxon>
        <taxon>Agaricomycotina</taxon>
        <taxon>Agaricomycetes</taxon>
        <taxon>Auriculariales</taxon>
        <taxon>Exidiaceae</taxon>
        <taxon>Exidia</taxon>
    </lineage>
</organism>
<dbReference type="Proteomes" id="UP000077266">
    <property type="component" value="Unassembled WGS sequence"/>
</dbReference>
<keyword evidence="1" id="KW-0472">Membrane</keyword>
<evidence type="ECO:0000313" key="3">
    <source>
        <dbReference type="Proteomes" id="UP000077266"/>
    </source>
</evidence>
<accession>A0A165ITF7</accession>